<evidence type="ECO:0000256" key="1">
    <source>
        <dbReference type="SAM" id="MobiDB-lite"/>
    </source>
</evidence>
<feature type="compositionally biased region" description="Polar residues" evidence="1">
    <location>
        <begin position="278"/>
        <end position="294"/>
    </location>
</feature>
<reference evidence="2" key="1">
    <citation type="submission" date="2025-08" db="UniProtKB">
        <authorList>
            <consortium name="Ensembl"/>
        </authorList>
    </citation>
    <scope>IDENTIFICATION</scope>
</reference>
<feature type="region of interest" description="Disordered" evidence="1">
    <location>
        <begin position="29"/>
        <end position="52"/>
    </location>
</feature>
<feature type="region of interest" description="Disordered" evidence="1">
    <location>
        <begin position="273"/>
        <end position="294"/>
    </location>
</feature>
<dbReference type="Ensembl" id="ENSNMLT00000006000.1">
    <property type="protein sequence ID" value="ENSNMLP00000005226.1"/>
    <property type="gene ID" value="ENSNMLG00000003805.1"/>
</dbReference>
<name>A0A8C6SHB3_9GOBI</name>
<dbReference type="InterPro" id="IPR031373">
    <property type="entry name" value="Ciart"/>
</dbReference>
<sequence length="294" mass="32238">MNSTGSVWNSPGCNSSSSSQFVPTDVFTEAKGGSAQPGTSCPEHKQTPSPGQCFLTHSNHVNATSADRECDASTSTASPGDLAFAQKCADLQRFIRPLLQLLHGLKSGRFDKGLTSFQQSVAIDRLQRILGILQKPDMGEKYLQNLLQIEVMLKTWFPHSAKTDQTVTTKLSQHWGQNQLHIPVKKRKMIWTDPDCLGAVSVKHKHLKQEKHAICYAVTTTEAVSTCRSECDKQHVHKARTNRRYEPSCANGHEFIGITSSCKEDKAMHCGVSPPSPATQDNCVSSSTTTEDSP</sequence>
<dbReference type="Proteomes" id="UP000694523">
    <property type="component" value="Unplaced"/>
</dbReference>
<evidence type="ECO:0000313" key="3">
    <source>
        <dbReference type="Proteomes" id="UP000694523"/>
    </source>
</evidence>
<evidence type="ECO:0000313" key="2">
    <source>
        <dbReference type="Ensembl" id="ENSNMLP00000005226.1"/>
    </source>
</evidence>
<dbReference type="GO" id="GO:0005634">
    <property type="term" value="C:nucleus"/>
    <property type="evidence" value="ECO:0007669"/>
    <property type="project" value="TreeGrafter"/>
</dbReference>
<proteinExistence type="predicted"/>
<protein>
    <submittedName>
        <fullName evidence="2">Uncharacterized protein</fullName>
    </submittedName>
</protein>
<organism evidence="2 3">
    <name type="scientific">Neogobius melanostomus</name>
    <name type="common">round goby</name>
    <dbReference type="NCBI Taxonomy" id="47308"/>
    <lineage>
        <taxon>Eukaryota</taxon>
        <taxon>Metazoa</taxon>
        <taxon>Chordata</taxon>
        <taxon>Craniata</taxon>
        <taxon>Vertebrata</taxon>
        <taxon>Euteleostomi</taxon>
        <taxon>Actinopterygii</taxon>
        <taxon>Neopterygii</taxon>
        <taxon>Teleostei</taxon>
        <taxon>Neoteleostei</taxon>
        <taxon>Acanthomorphata</taxon>
        <taxon>Gobiaria</taxon>
        <taxon>Gobiiformes</taxon>
        <taxon>Gobioidei</taxon>
        <taxon>Gobiidae</taxon>
        <taxon>Benthophilinae</taxon>
        <taxon>Neogobiini</taxon>
        <taxon>Neogobius</taxon>
    </lineage>
</organism>
<dbReference type="PANTHER" id="PTHR35441:SF1">
    <property type="entry name" value="CIRCADIAN-ASSOCIATED TRANSCRIPTIONAL REPRESSOR"/>
    <property type="match status" value="1"/>
</dbReference>
<reference evidence="2" key="2">
    <citation type="submission" date="2025-09" db="UniProtKB">
        <authorList>
            <consortium name="Ensembl"/>
        </authorList>
    </citation>
    <scope>IDENTIFICATION</scope>
</reference>
<dbReference type="Pfam" id="PF15673">
    <property type="entry name" value="Ciart"/>
    <property type="match status" value="1"/>
</dbReference>
<dbReference type="PANTHER" id="PTHR35441">
    <property type="entry name" value="CIRCADIAN-ASSOCIATED TRANSCRIPTIONAL REPRESSOR"/>
    <property type="match status" value="1"/>
</dbReference>
<dbReference type="GO" id="GO:0045892">
    <property type="term" value="P:negative regulation of DNA-templated transcription"/>
    <property type="evidence" value="ECO:0007669"/>
    <property type="project" value="TreeGrafter"/>
</dbReference>
<dbReference type="AlphaFoldDB" id="A0A8C6SHB3"/>
<accession>A0A8C6SHB3</accession>
<dbReference type="GO" id="GO:0032922">
    <property type="term" value="P:circadian regulation of gene expression"/>
    <property type="evidence" value="ECO:0007669"/>
    <property type="project" value="InterPro"/>
</dbReference>
<dbReference type="GO" id="GO:0000978">
    <property type="term" value="F:RNA polymerase II cis-regulatory region sequence-specific DNA binding"/>
    <property type="evidence" value="ECO:0007669"/>
    <property type="project" value="TreeGrafter"/>
</dbReference>
<keyword evidence="3" id="KW-1185">Reference proteome</keyword>